<dbReference type="InterPro" id="IPR020471">
    <property type="entry name" value="AKR"/>
</dbReference>
<evidence type="ECO:0000313" key="4">
    <source>
        <dbReference type="Proteomes" id="UP000076738"/>
    </source>
</evidence>
<keyword evidence="4" id="KW-1185">Reference proteome</keyword>
<dbReference type="InterPro" id="IPR023210">
    <property type="entry name" value="NADP_OxRdtase_dom"/>
</dbReference>
<organism evidence="3 4">
    <name type="scientific">Calocera viscosa (strain TUFC12733)</name>
    <dbReference type="NCBI Taxonomy" id="1330018"/>
    <lineage>
        <taxon>Eukaryota</taxon>
        <taxon>Fungi</taxon>
        <taxon>Dikarya</taxon>
        <taxon>Basidiomycota</taxon>
        <taxon>Agaricomycotina</taxon>
        <taxon>Dacrymycetes</taxon>
        <taxon>Dacrymycetales</taxon>
        <taxon>Dacrymycetaceae</taxon>
        <taxon>Calocera</taxon>
    </lineage>
</organism>
<proteinExistence type="predicted"/>
<dbReference type="InterPro" id="IPR036812">
    <property type="entry name" value="NAD(P)_OxRdtase_dom_sf"/>
</dbReference>
<gene>
    <name evidence="3" type="ORF">CALVIDRAFT_541457</name>
</gene>
<dbReference type="EMBL" id="KV417317">
    <property type="protein sequence ID" value="KZO91825.1"/>
    <property type="molecule type" value="Genomic_DNA"/>
</dbReference>
<reference evidence="3 4" key="1">
    <citation type="journal article" date="2016" name="Mol. Biol. Evol.">
        <title>Comparative Genomics of Early-Diverging Mushroom-Forming Fungi Provides Insights into the Origins of Lignocellulose Decay Capabilities.</title>
        <authorList>
            <person name="Nagy L.G."/>
            <person name="Riley R."/>
            <person name="Tritt A."/>
            <person name="Adam C."/>
            <person name="Daum C."/>
            <person name="Floudas D."/>
            <person name="Sun H."/>
            <person name="Yadav J.S."/>
            <person name="Pangilinan J."/>
            <person name="Larsson K.H."/>
            <person name="Matsuura K."/>
            <person name="Barry K."/>
            <person name="Labutti K."/>
            <person name="Kuo R."/>
            <person name="Ohm R.A."/>
            <person name="Bhattacharya S.S."/>
            <person name="Shirouzu T."/>
            <person name="Yoshinaga Y."/>
            <person name="Martin F.M."/>
            <person name="Grigoriev I.V."/>
            <person name="Hibbett D.S."/>
        </authorList>
    </citation>
    <scope>NUCLEOTIDE SEQUENCE [LARGE SCALE GENOMIC DNA]</scope>
    <source>
        <strain evidence="3 4">TUFC12733</strain>
    </source>
</reference>
<evidence type="ECO:0000256" key="1">
    <source>
        <dbReference type="ARBA" id="ARBA00023002"/>
    </source>
</evidence>
<dbReference type="Proteomes" id="UP000076738">
    <property type="component" value="Unassembled WGS sequence"/>
</dbReference>
<keyword evidence="1" id="KW-0560">Oxidoreductase</keyword>
<dbReference type="Gene3D" id="3.20.20.100">
    <property type="entry name" value="NADP-dependent oxidoreductase domain"/>
    <property type="match status" value="1"/>
</dbReference>
<feature type="domain" description="NADP-dependent oxidoreductase" evidence="2">
    <location>
        <begin position="10"/>
        <end position="325"/>
    </location>
</feature>
<dbReference type="CDD" id="cd19075">
    <property type="entry name" value="AKR_AKR7A1-5"/>
    <property type="match status" value="1"/>
</dbReference>
<dbReference type="PANTHER" id="PTHR43364:SF4">
    <property type="entry name" value="NAD(P)-LINKED OXIDOREDUCTASE SUPERFAMILY PROTEIN"/>
    <property type="match status" value="1"/>
</dbReference>
<evidence type="ECO:0000313" key="3">
    <source>
        <dbReference type="EMBL" id="KZO91825.1"/>
    </source>
</evidence>
<dbReference type="InterPro" id="IPR050523">
    <property type="entry name" value="AKR_Detox_Biosynth"/>
</dbReference>
<dbReference type="SUPFAM" id="SSF51430">
    <property type="entry name" value="NAD(P)-linked oxidoreductase"/>
    <property type="match status" value="1"/>
</dbReference>
<dbReference type="STRING" id="1330018.A0A167HNS1"/>
<evidence type="ECO:0000259" key="2">
    <source>
        <dbReference type="Pfam" id="PF00248"/>
    </source>
</evidence>
<dbReference type="PRINTS" id="PR00069">
    <property type="entry name" value="ALDKETRDTASE"/>
</dbReference>
<dbReference type="Pfam" id="PF00248">
    <property type="entry name" value="Aldo_ket_red"/>
    <property type="match status" value="1"/>
</dbReference>
<dbReference type="PANTHER" id="PTHR43364">
    <property type="entry name" value="NADH-SPECIFIC METHYLGLYOXAL REDUCTASE-RELATED"/>
    <property type="match status" value="1"/>
</dbReference>
<sequence>MPKQTSELNIVMGAMTFGEEGKEQARVHDLKDVGAILDAFQAHGHTEVDTARGYCGGTSEEYLGKIGWQKRGLVMQTKLYPTAARNRLGHLGAIDHSTEGVRKGLEASLKALQADKIDTFYLHGPDRSTPYEETLKAVNDLHKEGKFNRFGISNYMSWEVAEMVMISRDNGWIQPTLYQGIYNAVHRSVEPELFPCMRKFGISFYEFNPLGGGFFTGNYFSKTQEVEPGSRFDPNKNQGASYRKRYWNDSYFKALELVKEVADKHQLTMAEVALRWVSHHSLMKREYGDSILIGASSLKHIEQNLLDLEKGPLPEEVLKVLDDAWELVKPVAAPYYH</sequence>
<name>A0A167HNS1_CALVF</name>
<protein>
    <submittedName>
        <fullName evidence="3">Aldo/keto reductase</fullName>
    </submittedName>
</protein>
<dbReference type="AlphaFoldDB" id="A0A167HNS1"/>
<dbReference type="GO" id="GO:0016491">
    <property type="term" value="F:oxidoreductase activity"/>
    <property type="evidence" value="ECO:0007669"/>
    <property type="project" value="UniProtKB-KW"/>
</dbReference>
<accession>A0A167HNS1</accession>
<dbReference type="OrthoDB" id="2310150at2759"/>